<dbReference type="Pfam" id="PF13432">
    <property type="entry name" value="TPR_16"/>
    <property type="match status" value="1"/>
</dbReference>
<evidence type="ECO:0000313" key="5">
    <source>
        <dbReference type="Proteomes" id="UP000198924"/>
    </source>
</evidence>
<dbReference type="InterPro" id="IPR037919">
    <property type="entry name" value="OGT"/>
</dbReference>
<name>A0A1I4BTB7_9GAMM</name>
<keyword evidence="5" id="KW-1185">Reference proteome</keyword>
<dbReference type="OrthoDB" id="549777at2"/>
<gene>
    <name evidence="4" type="ORF">SAMN04488079_1214</name>
</gene>
<sequence>MKKTAQLRQVSQAEIQPIVNALNSGQLAVAESMSKKLLKQFPNAFVLHNLYGNALAGQNKTKEAVDAFRKAIKIDPSIAEMHFNVAALLTNMNRHEEAIQSYKKAVSIKPNLVDAYYNMGIAHQALKQYPQASQNYQKAIDLEPGFYEAIVNLGVVLQEQGMLVEAINTYNKALHIHTDAQIYFNLGTAYKNQGKLGEAITAYNKALELNPDYADVHRSVGEVLRDQGRYEESVAAYKRALEINPDLPMANYSLAVYLYDCGDLQGALEHFQRSQYADWQERSLYCLYKTGQFEEFKNGLDALKRSKDNSPFLATLSGHYAENFSTENDYNFCKNPLDFVFHTEIPELKNNSEFLNQLLNDIHTCDVDEKSQGRLYNGVQSSGNLFKRPEASFRQLAEYVAQAVERYRQTFAGENCQFVKAFPKTTEFASSWYVKMKSGGHLTSHIHEEGWVSGSLYLSLPKNKQHEHEGSIELSTHGDDYPKKHDNFPTKTIAPEVGDLVMFPSSCFHRTIPFSSDEERICIAFDLKPM</sequence>
<dbReference type="STRING" id="45496.SAMN04488079_1214"/>
<dbReference type="Pfam" id="PF07719">
    <property type="entry name" value="TPR_2"/>
    <property type="match status" value="1"/>
</dbReference>
<dbReference type="Gene3D" id="2.60.120.620">
    <property type="entry name" value="q2cbj1_9rhob like domain"/>
    <property type="match status" value="1"/>
</dbReference>
<keyword evidence="2 3" id="KW-0802">TPR repeat</keyword>
<protein>
    <submittedName>
        <fullName evidence="4">Uncharacterized protein</fullName>
    </submittedName>
</protein>
<dbReference type="PANTHER" id="PTHR44366:SF1">
    <property type="entry name" value="UDP-N-ACETYLGLUCOSAMINE--PEPTIDE N-ACETYLGLUCOSAMINYLTRANSFERASE 110 KDA SUBUNIT"/>
    <property type="match status" value="1"/>
</dbReference>
<dbReference type="InterPro" id="IPR011990">
    <property type="entry name" value="TPR-like_helical_dom_sf"/>
</dbReference>
<dbReference type="GO" id="GO:0006493">
    <property type="term" value="P:protein O-linked glycosylation"/>
    <property type="evidence" value="ECO:0007669"/>
    <property type="project" value="InterPro"/>
</dbReference>
<dbReference type="SMART" id="SM00028">
    <property type="entry name" value="TPR"/>
    <property type="match status" value="7"/>
</dbReference>
<dbReference type="RefSeq" id="WP_091715842.1">
    <property type="nucleotide sequence ID" value="NZ_FOSH01000021.1"/>
</dbReference>
<dbReference type="InterPro" id="IPR019734">
    <property type="entry name" value="TPR_rpt"/>
</dbReference>
<dbReference type="Pfam" id="PF13759">
    <property type="entry name" value="2OG-FeII_Oxy_5"/>
    <property type="match status" value="1"/>
</dbReference>
<dbReference type="SUPFAM" id="SSF48452">
    <property type="entry name" value="TPR-like"/>
    <property type="match status" value="1"/>
</dbReference>
<evidence type="ECO:0000256" key="2">
    <source>
        <dbReference type="ARBA" id="ARBA00022803"/>
    </source>
</evidence>
<dbReference type="PROSITE" id="PS50293">
    <property type="entry name" value="TPR_REGION"/>
    <property type="match status" value="4"/>
</dbReference>
<dbReference type="Proteomes" id="UP000198924">
    <property type="component" value="Unassembled WGS sequence"/>
</dbReference>
<organism evidence="4 5">
    <name type="scientific">Methylophaga sulfidovorans</name>
    <dbReference type="NCBI Taxonomy" id="45496"/>
    <lineage>
        <taxon>Bacteria</taxon>
        <taxon>Pseudomonadati</taxon>
        <taxon>Pseudomonadota</taxon>
        <taxon>Gammaproteobacteria</taxon>
        <taxon>Thiotrichales</taxon>
        <taxon>Piscirickettsiaceae</taxon>
        <taxon>Methylophaga</taxon>
    </lineage>
</organism>
<feature type="repeat" description="TPR" evidence="3">
    <location>
        <begin position="180"/>
        <end position="213"/>
    </location>
</feature>
<dbReference type="Pfam" id="PF13414">
    <property type="entry name" value="TPR_11"/>
    <property type="match status" value="1"/>
</dbReference>
<dbReference type="AlphaFoldDB" id="A0A1I4BTB7"/>
<dbReference type="EMBL" id="FOSH01000021">
    <property type="protein sequence ID" value="SFK71650.1"/>
    <property type="molecule type" value="Genomic_DNA"/>
</dbReference>
<dbReference type="InterPro" id="IPR013105">
    <property type="entry name" value="TPR_2"/>
</dbReference>
<dbReference type="Gene3D" id="1.25.40.10">
    <property type="entry name" value="Tetratricopeptide repeat domain"/>
    <property type="match status" value="3"/>
</dbReference>
<dbReference type="PROSITE" id="PS50005">
    <property type="entry name" value="TPR"/>
    <property type="match status" value="5"/>
</dbReference>
<feature type="repeat" description="TPR" evidence="3">
    <location>
        <begin position="45"/>
        <end position="78"/>
    </location>
</feature>
<accession>A0A1I4BTB7</accession>
<evidence type="ECO:0000256" key="3">
    <source>
        <dbReference type="PROSITE-ProRule" id="PRU00339"/>
    </source>
</evidence>
<dbReference type="PANTHER" id="PTHR44366">
    <property type="entry name" value="UDP-N-ACETYLGLUCOSAMINE--PEPTIDE N-ACETYLGLUCOSAMINYLTRANSFERASE 110 KDA SUBUNIT"/>
    <property type="match status" value="1"/>
</dbReference>
<feature type="repeat" description="TPR" evidence="3">
    <location>
        <begin position="113"/>
        <end position="146"/>
    </location>
</feature>
<evidence type="ECO:0000256" key="1">
    <source>
        <dbReference type="ARBA" id="ARBA00022737"/>
    </source>
</evidence>
<evidence type="ECO:0000313" key="4">
    <source>
        <dbReference type="EMBL" id="SFK71650.1"/>
    </source>
</evidence>
<reference evidence="5" key="1">
    <citation type="submission" date="2016-10" db="EMBL/GenBank/DDBJ databases">
        <authorList>
            <person name="Varghese N."/>
            <person name="Submissions S."/>
        </authorList>
    </citation>
    <scope>NUCLEOTIDE SEQUENCE [LARGE SCALE GENOMIC DNA]</scope>
    <source>
        <strain evidence="5">DSM 11578</strain>
    </source>
</reference>
<dbReference type="InterPro" id="IPR012668">
    <property type="entry name" value="CHP02466"/>
</dbReference>
<feature type="repeat" description="TPR" evidence="3">
    <location>
        <begin position="79"/>
        <end position="112"/>
    </location>
</feature>
<proteinExistence type="predicted"/>
<dbReference type="GO" id="GO:0097363">
    <property type="term" value="F:protein O-acetylglucosaminyltransferase activity"/>
    <property type="evidence" value="ECO:0007669"/>
    <property type="project" value="TreeGrafter"/>
</dbReference>
<feature type="repeat" description="TPR" evidence="3">
    <location>
        <begin position="214"/>
        <end position="247"/>
    </location>
</feature>
<keyword evidence="1" id="KW-0677">Repeat</keyword>